<accession>A0A8S5NFK2</accession>
<dbReference type="GO" id="GO:0030246">
    <property type="term" value="F:carbohydrate binding"/>
    <property type="evidence" value="ECO:0007669"/>
    <property type="project" value="InterPro"/>
</dbReference>
<name>A0A8S5NFK2_9CAUD</name>
<organism evidence="2">
    <name type="scientific">Myoviridae sp. ct0wg9</name>
    <dbReference type="NCBI Taxonomy" id="2826600"/>
    <lineage>
        <taxon>Viruses</taxon>
        <taxon>Duplodnaviria</taxon>
        <taxon>Heunggongvirae</taxon>
        <taxon>Uroviricota</taxon>
        <taxon>Caudoviricetes</taxon>
    </lineage>
</organism>
<dbReference type="Pfam" id="PF09458">
    <property type="entry name" value="H_lectin"/>
    <property type="match status" value="1"/>
</dbReference>
<reference evidence="2" key="1">
    <citation type="journal article" date="2021" name="Proc. Natl. Acad. Sci. U.S.A.">
        <title>A Catalog of Tens of Thousands of Viruses from Human Metagenomes Reveals Hidden Associations with Chronic Diseases.</title>
        <authorList>
            <person name="Tisza M.J."/>
            <person name="Buck C.B."/>
        </authorList>
    </citation>
    <scope>NUCLEOTIDE SEQUENCE</scope>
    <source>
        <strain evidence="2">Ct0wg9</strain>
    </source>
</reference>
<evidence type="ECO:0000259" key="1">
    <source>
        <dbReference type="Pfam" id="PF09458"/>
    </source>
</evidence>
<dbReference type="InterPro" id="IPR019019">
    <property type="entry name" value="H-type_lectin_domain"/>
</dbReference>
<proteinExistence type="predicted"/>
<evidence type="ECO:0000313" key="2">
    <source>
        <dbReference type="EMBL" id="DAD93433.1"/>
    </source>
</evidence>
<dbReference type="GO" id="GO:0007155">
    <property type="term" value="P:cell adhesion"/>
    <property type="evidence" value="ECO:0007669"/>
    <property type="project" value="InterPro"/>
</dbReference>
<protein>
    <submittedName>
        <fullName evidence="2">H-type lectin domain</fullName>
    </submittedName>
</protein>
<dbReference type="InterPro" id="IPR037221">
    <property type="entry name" value="H-type_lectin_dom_sf"/>
</dbReference>
<dbReference type="Gene3D" id="2.60.40.2080">
    <property type="match status" value="1"/>
</dbReference>
<sequence length="353" mass="37855">MAKIVTGHTGSAHITADDWASFNAGLLSSSDVVLAFDMPEAKETTSGVVTLPKLEIVIQGVHCRTDGTEKLTVSTGSQGLYRNDLIIGRYQKNASSGVESFAVDIVKGTASSSPSDPSVTQNDIRSGGTLREVPLYRIVLYGSTIQKIEPVISNIKNLRNLQKEVSAANDVAKAANSRAKANSEDITKLDTRATNLEKKLDFKGTLRAFSDNAKAALMSWVSSFNSSSGNPEVIGAGISLQDANGSEKSSLRIYSNGKMQFNYKDNSYNVPIIQRGSQSMTVEKANTAVKKEITFPNAYKSIPNVFVTIHASDPLKYGVSVGGVTAKSFTLYFNATSATTATIEWCSIGRIDQ</sequence>
<dbReference type="EMBL" id="BK015160">
    <property type="protein sequence ID" value="DAD93433.1"/>
    <property type="molecule type" value="Genomic_DNA"/>
</dbReference>
<dbReference type="SUPFAM" id="SSF141086">
    <property type="entry name" value="Agglutinin HPA-like"/>
    <property type="match status" value="1"/>
</dbReference>
<feature type="domain" description="H-type lectin" evidence="1">
    <location>
        <begin position="291"/>
        <end position="339"/>
    </location>
</feature>